<dbReference type="Proteomes" id="UP000749559">
    <property type="component" value="Unassembled WGS sequence"/>
</dbReference>
<feature type="transmembrane region" description="Helical" evidence="14">
    <location>
        <begin position="900"/>
        <end position="925"/>
    </location>
</feature>
<sequence length="1191" mass="133338">MFFLRKLKRSGELDNFPSSSSTTEFFGETELESVANNEEAGPDASSPSKDKYSESRFTLEIELEGRGTEDIVDLHHVAIEGMTFKQKWNILYEFITNNTVVSARQLIQSDFSLLRYKDGDGRGVHHVAAENGSLEVLRMFVVEFLSHFDVNGCDKHGNNILHLAVENGHIECVKFILNQLKTVSKTDLNKDGLAPIHTATKHGNLEIVEFILKEGIVDVDQTTRPDLETPLYIAAQHNDAQIARCLIQHGANISQVTANGCSPINVAAKVGSADVLSIMFESNELTGHTKQDLLNMMDKENNHPLHSAVNSADINAVSVCLMAGAAIDAQQGDGATPVHLACTLGCMNLVKLLIESQQDKISKVLHTMDNAKMLPIHRAVLVNQPDTVAYLIEQGTDVNARDGRSMTPLILAATRGSSMVARRLIQLKADITCQDEQGRTFIHAAVSVGADIEMIAEHIPISERSKLSDLLHSLDNDGHTPLHVASKYGNIKAMLTLLNHGADPHGKTVKRETPLHFAARYGRLNTCKHYLDSEIGSQIINEVDSNGYSPLHHACANGQSEVVRLLLQRGARMSRDHRGNNPLHIACAADGNMDVLRQLLSTHTNMINATNNESKTPLHLAAEKGHGEVLVTLLSMDAMITKDLNNQTFFDILIVNSMEESAIAVLSSERFRDALNQSSAIFNAPFLGLIRNLPKACMVAMDRCIVLSENNGSSIEYDFTYIIKNFLPSDSNQNKIMKSTSPLHVMIEHGRIDCLSHPLCLQYLKYKWATFGMKLHIMNMVIYLLFLVSLTAFVSLRNPLEHGGFENTEKKINETYTATTPIRSNPQVEMGSVDMILALEIILFCLINIGKELFQLFHQKFRYFLDPINIMEWMIYGASLAFTVPFLFGFSSIVQWQCAPIAVCLAWINFMLFFVRLDVIGIYVVMFLEILKTLVKVLVVFFTVIVAFGMTFYMLLSNQSDAYRTPELSIVSTFIMMLNAVSYTDTFLIPLVNGDQGSTHLERVSTLMCIIFMILMPIILMNLLIGLAIGDIEEVKKTARLKRLKMQVDLLTSVEERLPQRILDKISKSSIKVDQSKKRFWHGLSTSMYNETFRCCQDDNDGLDTAEQYIVEEIFKQQQRLDKLADNVTKQSNLVKLILQKMEIENEYDYQDEGPPLNDVIASSQSKTEEIKMKLVQQSAMTYNWATTGRR</sequence>
<dbReference type="Gene3D" id="1.25.40.20">
    <property type="entry name" value="Ankyrin repeat-containing domain"/>
    <property type="match status" value="3"/>
</dbReference>
<keyword evidence="3" id="KW-0716">Sensory transduction</keyword>
<feature type="transmembrane region" description="Helical" evidence="14">
    <location>
        <begin position="835"/>
        <end position="854"/>
    </location>
</feature>
<dbReference type="InterPro" id="IPR036770">
    <property type="entry name" value="Ankyrin_rpt-contain_sf"/>
</dbReference>
<dbReference type="Pfam" id="PF00520">
    <property type="entry name" value="Ion_trans"/>
    <property type="match status" value="1"/>
</dbReference>
<dbReference type="PANTHER" id="PTHR47143">
    <property type="entry name" value="TRANSIENT RECEPTOR POTENTIAL CATION CHANNEL PROTEIN PAINLESS"/>
    <property type="match status" value="1"/>
</dbReference>
<keyword evidence="7 12" id="KW-0040">ANK repeat</keyword>
<evidence type="ECO:0000256" key="1">
    <source>
        <dbReference type="ARBA" id="ARBA00004141"/>
    </source>
</evidence>
<comment type="subcellular location">
    <subcellularLocation>
        <location evidence="1">Membrane</location>
        <topology evidence="1">Multi-pass membrane protein</topology>
    </subcellularLocation>
</comment>
<dbReference type="SMART" id="SM00248">
    <property type="entry name" value="ANK"/>
    <property type="match status" value="14"/>
</dbReference>
<feature type="repeat" description="ANK" evidence="12">
    <location>
        <begin position="156"/>
        <end position="188"/>
    </location>
</feature>
<feature type="domain" description="Ion transport" evidence="15">
    <location>
        <begin position="836"/>
        <end position="1039"/>
    </location>
</feature>
<comment type="caution">
    <text evidence="16">The sequence shown here is derived from an EMBL/GenBank/DDBJ whole genome shotgun (WGS) entry which is preliminary data.</text>
</comment>
<evidence type="ECO:0000256" key="12">
    <source>
        <dbReference type="PROSITE-ProRule" id="PRU00023"/>
    </source>
</evidence>
<evidence type="ECO:0000256" key="7">
    <source>
        <dbReference type="ARBA" id="ARBA00023043"/>
    </source>
</evidence>
<dbReference type="InterPro" id="IPR002110">
    <property type="entry name" value="Ankyrin_rpt"/>
</dbReference>
<evidence type="ECO:0000256" key="8">
    <source>
        <dbReference type="ARBA" id="ARBA00023065"/>
    </source>
</evidence>
<dbReference type="InterPro" id="IPR005821">
    <property type="entry name" value="Ion_trans_dom"/>
</dbReference>
<reference evidence="16" key="1">
    <citation type="submission" date="2022-03" db="EMBL/GenBank/DDBJ databases">
        <authorList>
            <person name="Martin C."/>
        </authorList>
    </citation>
    <scope>NUCLEOTIDE SEQUENCE</scope>
</reference>
<organism evidence="16 17">
    <name type="scientific">Owenia fusiformis</name>
    <name type="common">Polychaete worm</name>
    <dbReference type="NCBI Taxonomy" id="6347"/>
    <lineage>
        <taxon>Eukaryota</taxon>
        <taxon>Metazoa</taxon>
        <taxon>Spiralia</taxon>
        <taxon>Lophotrochozoa</taxon>
        <taxon>Annelida</taxon>
        <taxon>Polychaeta</taxon>
        <taxon>Sedentaria</taxon>
        <taxon>Canalipalpata</taxon>
        <taxon>Sabellida</taxon>
        <taxon>Oweniida</taxon>
        <taxon>Oweniidae</taxon>
        <taxon>Owenia</taxon>
    </lineage>
</organism>
<evidence type="ECO:0000313" key="17">
    <source>
        <dbReference type="Proteomes" id="UP000749559"/>
    </source>
</evidence>
<feature type="repeat" description="ANK" evidence="12">
    <location>
        <begin position="371"/>
        <end position="403"/>
    </location>
</feature>
<keyword evidence="9 14" id="KW-0472">Membrane</keyword>
<feature type="repeat" description="ANK" evidence="12">
    <location>
        <begin position="191"/>
        <end position="215"/>
    </location>
</feature>
<dbReference type="EMBL" id="CAIIXF020000001">
    <property type="protein sequence ID" value="CAH1773123.1"/>
    <property type="molecule type" value="Genomic_DNA"/>
</dbReference>
<name>A0A8S4MX15_OWEFU</name>
<keyword evidence="2" id="KW-0813">Transport</keyword>
<gene>
    <name evidence="16" type="ORF">OFUS_LOCUS765</name>
</gene>
<keyword evidence="5" id="KW-0677">Repeat</keyword>
<feature type="repeat" description="ANK" evidence="12">
    <location>
        <begin position="613"/>
        <end position="645"/>
    </location>
</feature>
<dbReference type="SUPFAM" id="SSF48403">
    <property type="entry name" value="Ankyrin repeat"/>
    <property type="match status" value="2"/>
</dbReference>
<keyword evidence="8" id="KW-0406">Ion transport</keyword>
<dbReference type="PANTHER" id="PTHR47143:SF1">
    <property type="entry name" value="ION_TRANS DOMAIN-CONTAINING PROTEIN"/>
    <property type="match status" value="1"/>
</dbReference>
<keyword evidence="6 14" id="KW-1133">Transmembrane helix</keyword>
<proteinExistence type="predicted"/>
<dbReference type="Pfam" id="PF12796">
    <property type="entry name" value="Ank_2"/>
    <property type="match status" value="6"/>
</dbReference>
<evidence type="ECO:0000256" key="4">
    <source>
        <dbReference type="ARBA" id="ARBA00022692"/>
    </source>
</evidence>
<feature type="repeat" description="ANK" evidence="12">
    <location>
        <begin position="226"/>
        <end position="258"/>
    </location>
</feature>
<evidence type="ECO:0000256" key="10">
    <source>
        <dbReference type="ARBA" id="ARBA00023180"/>
    </source>
</evidence>
<keyword evidence="4 14" id="KW-0812">Transmembrane</keyword>
<evidence type="ECO:0000256" key="14">
    <source>
        <dbReference type="SAM" id="Phobius"/>
    </source>
</evidence>
<keyword evidence="17" id="KW-1185">Reference proteome</keyword>
<dbReference type="GO" id="GO:0005216">
    <property type="term" value="F:monoatomic ion channel activity"/>
    <property type="evidence" value="ECO:0007669"/>
    <property type="project" value="InterPro"/>
</dbReference>
<dbReference type="InterPro" id="IPR052076">
    <property type="entry name" value="TRP_cation_channel"/>
</dbReference>
<feature type="transmembrane region" description="Helical" evidence="14">
    <location>
        <begin position="937"/>
        <end position="956"/>
    </location>
</feature>
<evidence type="ECO:0000256" key="11">
    <source>
        <dbReference type="ARBA" id="ARBA00023303"/>
    </source>
</evidence>
<keyword evidence="10" id="KW-0325">Glycoprotein</keyword>
<evidence type="ECO:0000313" key="16">
    <source>
        <dbReference type="EMBL" id="CAH1773123.1"/>
    </source>
</evidence>
<feature type="transmembrane region" description="Helical" evidence="14">
    <location>
        <begin position="1004"/>
        <end position="1029"/>
    </location>
</feature>
<dbReference type="AlphaFoldDB" id="A0A8S4MX15"/>
<dbReference type="PROSITE" id="PS50088">
    <property type="entry name" value="ANK_REPEAT"/>
    <property type="match status" value="9"/>
</dbReference>
<feature type="transmembrane region" description="Helical" evidence="14">
    <location>
        <begin position="968"/>
        <end position="992"/>
    </location>
</feature>
<evidence type="ECO:0000256" key="2">
    <source>
        <dbReference type="ARBA" id="ARBA00022448"/>
    </source>
</evidence>
<feature type="transmembrane region" description="Helical" evidence="14">
    <location>
        <begin position="775"/>
        <end position="796"/>
    </location>
</feature>
<accession>A0A8S4MX15</accession>
<dbReference type="PROSITE" id="PS50297">
    <property type="entry name" value="ANK_REP_REGION"/>
    <property type="match status" value="8"/>
</dbReference>
<protein>
    <recommendedName>
        <fullName evidence="15">Ion transport domain-containing protein</fullName>
    </recommendedName>
</protein>
<evidence type="ECO:0000256" key="5">
    <source>
        <dbReference type="ARBA" id="ARBA00022737"/>
    </source>
</evidence>
<feature type="repeat" description="ANK" evidence="12">
    <location>
        <begin position="546"/>
        <end position="578"/>
    </location>
</feature>
<feature type="repeat" description="ANK" evidence="12">
    <location>
        <begin position="404"/>
        <end position="436"/>
    </location>
</feature>
<dbReference type="OrthoDB" id="1661883at2759"/>
<feature type="repeat" description="ANK" evidence="12">
    <location>
        <begin position="333"/>
        <end position="359"/>
    </location>
</feature>
<feature type="compositionally biased region" description="Low complexity" evidence="13">
    <location>
        <begin position="16"/>
        <end position="28"/>
    </location>
</feature>
<keyword evidence="11" id="KW-0407">Ion channel</keyword>
<evidence type="ECO:0000256" key="6">
    <source>
        <dbReference type="ARBA" id="ARBA00022989"/>
    </source>
</evidence>
<dbReference type="GO" id="GO:1902495">
    <property type="term" value="C:transmembrane transporter complex"/>
    <property type="evidence" value="ECO:0007669"/>
    <property type="project" value="TreeGrafter"/>
</dbReference>
<feature type="region of interest" description="Disordered" evidence="13">
    <location>
        <begin position="9"/>
        <end position="53"/>
    </location>
</feature>
<feature type="transmembrane region" description="Helical" evidence="14">
    <location>
        <begin position="875"/>
        <end position="894"/>
    </location>
</feature>
<feature type="repeat" description="ANK" evidence="12">
    <location>
        <begin position="477"/>
        <end position="509"/>
    </location>
</feature>
<evidence type="ECO:0000256" key="13">
    <source>
        <dbReference type="SAM" id="MobiDB-lite"/>
    </source>
</evidence>
<evidence type="ECO:0000256" key="9">
    <source>
        <dbReference type="ARBA" id="ARBA00023136"/>
    </source>
</evidence>
<evidence type="ECO:0000256" key="3">
    <source>
        <dbReference type="ARBA" id="ARBA00022606"/>
    </source>
</evidence>
<evidence type="ECO:0000259" key="15">
    <source>
        <dbReference type="Pfam" id="PF00520"/>
    </source>
</evidence>